<evidence type="ECO:0000313" key="3">
    <source>
        <dbReference type="Proteomes" id="UP000292424"/>
    </source>
</evidence>
<organism evidence="2 3">
    <name type="scientific">Rhizosphaericola mali</name>
    <dbReference type="NCBI Taxonomy" id="2545455"/>
    <lineage>
        <taxon>Bacteria</taxon>
        <taxon>Pseudomonadati</taxon>
        <taxon>Bacteroidota</taxon>
        <taxon>Chitinophagia</taxon>
        <taxon>Chitinophagales</taxon>
        <taxon>Chitinophagaceae</taxon>
        <taxon>Rhizosphaericola</taxon>
    </lineage>
</organism>
<feature type="chain" id="PRO_5024435288" description="DUF4890 domain-containing protein" evidence="1">
    <location>
        <begin position="23"/>
        <end position="118"/>
    </location>
</feature>
<dbReference type="Proteomes" id="UP000292424">
    <property type="component" value="Chromosome"/>
</dbReference>
<dbReference type="RefSeq" id="WP_131328985.1">
    <property type="nucleotide sequence ID" value="NZ_CP044016.1"/>
</dbReference>
<dbReference type="OrthoDB" id="680361at2"/>
<evidence type="ECO:0000256" key="1">
    <source>
        <dbReference type="SAM" id="SignalP"/>
    </source>
</evidence>
<reference evidence="2 3" key="1">
    <citation type="submission" date="2019-09" db="EMBL/GenBank/DDBJ databases">
        <title>Complete genome sequence of Arachidicoccus sp. B3-10 isolated from apple orchard soil.</title>
        <authorList>
            <person name="Kim H.S."/>
            <person name="Han K.-I."/>
            <person name="Suh M.K."/>
            <person name="Lee K.C."/>
            <person name="Eom M.K."/>
            <person name="Kim J.-S."/>
            <person name="Kang S.W."/>
            <person name="Sin Y."/>
            <person name="Lee J.-S."/>
        </authorList>
    </citation>
    <scope>NUCLEOTIDE SEQUENCE [LARGE SCALE GENOMIC DNA]</scope>
    <source>
        <strain evidence="2 3">B3-10</strain>
    </source>
</reference>
<keyword evidence="3" id="KW-1185">Reference proteome</keyword>
<accession>A0A5P2G0C4</accession>
<sequence>MHKIRILVLGVLFLTTSAVLHAQTDSTAKVMTDNLNSKVQFSKDQYNQVLQANQDFLTAMQKLRTDEGSRLSKFKSLKSLDENRDAKMKQILSDDQYKLYLKNKEDKRKQMKSLKDSK</sequence>
<keyword evidence="1" id="KW-0732">Signal</keyword>
<name>A0A5P2G0C4_9BACT</name>
<evidence type="ECO:0000313" key="2">
    <source>
        <dbReference type="EMBL" id="QES88098.1"/>
    </source>
</evidence>
<dbReference type="AlphaFoldDB" id="A0A5P2G0C4"/>
<gene>
    <name evidence="2" type="ORF">E0W69_005265</name>
</gene>
<proteinExistence type="predicted"/>
<feature type="signal peptide" evidence="1">
    <location>
        <begin position="1"/>
        <end position="22"/>
    </location>
</feature>
<evidence type="ECO:0008006" key="4">
    <source>
        <dbReference type="Google" id="ProtNLM"/>
    </source>
</evidence>
<protein>
    <recommendedName>
        <fullName evidence="4">DUF4890 domain-containing protein</fullName>
    </recommendedName>
</protein>
<dbReference type="EMBL" id="CP044016">
    <property type="protein sequence ID" value="QES88098.1"/>
    <property type="molecule type" value="Genomic_DNA"/>
</dbReference>
<dbReference type="KEGG" id="arac:E0W69_005265"/>